<keyword evidence="3" id="KW-1185">Reference proteome</keyword>
<dbReference type="EMBL" id="NEWD01000002">
    <property type="protein sequence ID" value="OXN01686.1"/>
    <property type="molecule type" value="Genomic_DNA"/>
</dbReference>
<reference evidence="2 3" key="1">
    <citation type="submission" date="2017-05" db="EMBL/GenBank/DDBJ databases">
        <title>Bifidobacterium vansinderenii sp. nov.</title>
        <authorList>
            <person name="Lugli G.A."/>
            <person name="Duranti S."/>
            <person name="Mangifesta M."/>
        </authorList>
    </citation>
    <scope>NUCLEOTIDE SEQUENCE [LARGE SCALE GENOMIC DNA]</scope>
    <source>
        <strain evidence="2 3">Tam10B</strain>
    </source>
</reference>
<evidence type="ECO:0000256" key="1">
    <source>
        <dbReference type="SAM" id="Phobius"/>
    </source>
</evidence>
<accession>A0A229W1H9</accession>
<protein>
    <submittedName>
        <fullName evidence="2">Peptidase A24</fullName>
    </submittedName>
</protein>
<proteinExistence type="predicted"/>
<sequence length="92" mass="9596">MSLVLALACAAVQLLLAMVRPGTLGFGDVTCTLMMGIAVGWFGVEAVLVWWMLMGLLGLVMLGVQKRRGGDSIPFAPAIVLAAVIVVLARAL</sequence>
<keyword evidence="1" id="KW-1133">Transmembrane helix</keyword>
<evidence type="ECO:0000313" key="2">
    <source>
        <dbReference type="EMBL" id="OXN01686.1"/>
    </source>
</evidence>
<dbReference type="Proteomes" id="UP000215433">
    <property type="component" value="Unassembled WGS sequence"/>
</dbReference>
<feature type="transmembrane region" description="Helical" evidence="1">
    <location>
        <begin position="73"/>
        <end position="91"/>
    </location>
</feature>
<keyword evidence="1" id="KW-0472">Membrane</keyword>
<gene>
    <name evidence="2" type="ORF">Tam10B_0129</name>
</gene>
<evidence type="ECO:0000313" key="3">
    <source>
        <dbReference type="Proteomes" id="UP000215433"/>
    </source>
</evidence>
<organism evidence="2 3">
    <name type="scientific">Bifidobacterium vansinderenii</name>
    <dbReference type="NCBI Taxonomy" id="1984871"/>
    <lineage>
        <taxon>Bacteria</taxon>
        <taxon>Bacillati</taxon>
        <taxon>Actinomycetota</taxon>
        <taxon>Actinomycetes</taxon>
        <taxon>Bifidobacteriales</taxon>
        <taxon>Bifidobacteriaceae</taxon>
        <taxon>Bifidobacterium</taxon>
    </lineage>
</organism>
<feature type="transmembrane region" description="Helical" evidence="1">
    <location>
        <begin position="37"/>
        <end position="61"/>
    </location>
</feature>
<keyword evidence="1" id="KW-0812">Transmembrane</keyword>
<comment type="caution">
    <text evidence="2">The sequence shown here is derived from an EMBL/GenBank/DDBJ whole genome shotgun (WGS) entry which is preliminary data.</text>
</comment>
<name>A0A229W1H9_9BIFI</name>
<dbReference type="AlphaFoldDB" id="A0A229W1H9"/>